<sequence>MAKLQSSPYSLSPLSVSSQRLLRSPHKATRKISRIPFKVLDAPELQDDFYLNLVDWSVQNVLSVGLGSCVYLWSACTSQVTRLCDLSADGNVVTSVAWSERGHLVAVGTHHGYVTVWDVAVNKQVNKLQGHSARVGALAWNGDVLSSGSRDRLILQRDTRTPPL</sequence>
<dbReference type="InterPro" id="IPR024977">
    <property type="entry name" value="Apc4-like_WD40_dom"/>
</dbReference>
<evidence type="ECO:0000256" key="3">
    <source>
        <dbReference type="ARBA" id="ARBA00023306"/>
    </source>
</evidence>
<dbReference type="GO" id="GO:1990757">
    <property type="term" value="F:ubiquitin ligase activator activity"/>
    <property type="evidence" value="ECO:0007669"/>
    <property type="project" value="TreeGrafter"/>
</dbReference>
<dbReference type="AlphaFoldDB" id="A0A482VXN1"/>
<proteinExistence type="predicted"/>
<dbReference type="OrthoDB" id="10263272at2759"/>
<name>A0A482VXN1_ASBVE</name>
<protein>
    <recommendedName>
        <fullName evidence="5">Anaphase-promoting complex subunit 4-like WD40 domain-containing protein</fullName>
    </recommendedName>
</protein>
<keyword evidence="1 4" id="KW-0853">WD repeat</keyword>
<dbReference type="InterPro" id="IPR001680">
    <property type="entry name" value="WD40_rpt"/>
</dbReference>
<dbReference type="InterPro" id="IPR033010">
    <property type="entry name" value="Cdc20/Fizzy"/>
</dbReference>
<dbReference type="GO" id="GO:1905786">
    <property type="term" value="P:positive regulation of anaphase-promoting complex-dependent catabolic process"/>
    <property type="evidence" value="ECO:0007669"/>
    <property type="project" value="TreeGrafter"/>
</dbReference>
<keyword evidence="7" id="KW-1185">Reference proteome</keyword>
<dbReference type="GO" id="GO:0010997">
    <property type="term" value="F:anaphase-promoting complex binding"/>
    <property type="evidence" value="ECO:0007669"/>
    <property type="project" value="InterPro"/>
</dbReference>
<dbReference type="Pfam" id="PF12894">
    <property type="entry name" value="ANAPC4_WD40"/>
    <property type="match status" value="1"/>
</dbReference>
<evidence type="ECO:0000256" key="1">
    <source>
        <dbReference type="ARBA" id="ARBA00022574"/>
    </source>
</evidence>
<dbReference type="PANTHER" id="PTHR19918:SF1">
    <property type="entry name" value="FIZZY-RELATED PROTEIN HOMOLOG"/>
    <property type="match status" value="1"/>
</dbReference>
<gene>
    <name evidence="6" type="ORF">BDFB_011687</name>
</gene>
<evidence type="ECO:0000259" key="5">
    <source>
        <dbReference type="Pfam" id="PF12894"/>
    </source>
</evidence>
<dbReference type="PROSITE" id="PS50294">
    <property type="entry name" value="WD_REPEATS_REGION"/>
    <property type="match status" value="1"/>
</dbReference>
<organism evidence="6 7">
    <name type="scientific">Asbolus verrucosus</name>
    <name type="common">Desert ironclad beetle</name>
    <dbReference type="NCBI Taxonomy" id="1661398"/>
    <lineage>
        <taxon>Eukaryota</taxon>
        <taxon>Metazoa</taxon>
        <taxon>Ecdysozoa</taxon>
        <taxon>Arthropoda</taxon>
        <taxon>Hexapoda</taxon>
        <taxon>Insecta</taxon>
        <taxon>Pterygota</taxon>
        <taxon>Neoptera</taxon>
        <taxon>Endopterygota</taxon>
        <taxon>Coleoptera</taxon>
        <taxon>Polyphaga</taxon>
        <taxon>Cucujiformia</taxon>
        <taxon>Tenebrionidae</taxon>
        <taxon>Pimeliinae</taxon>
        <taxon>Asbolus</taxon>
    </lineage>
</organism>
<reference evidence="6 7" key="1">
    <citation type="submission" date="2017-03" db="EMBL/GenBank/DDBJ databases">
        <title>Genome of the blue death feigning beetle - Asbolus verrucosus.</title>
        <authorList>
            <person name="Rider S.D."/>
        </authorList>
    </citation>
    <scope>NUCLEOTIDE SEQUENCE [LARGE SCALE GENOMIC DNA]</scope>
    <source>
        <strain evidence="6">Butters</strain>
        <tissue evidence="6">Head and leg muscle</tissue>
    </source>
</reference>
<dbReference type="Gene3D" id="2.130.10.10">
    <property type="entry name" value="YVTN repeat-like/Quinoprotein amine dehydrogenase"/>
    <property type="match status" value="1"/>
</dbReference>
<evidence type="ECO:0000313" key="7">
    <source>
        <dbReference type="Proteomes" id="UP000292052"/>
    </source>
</evidence>
<dbReference type="GO" id="GO:0031145">
    <property type="term" value="P:anaphase-promoting complex-dependent catabolic process"/>
    <property type="evidence" value="ECO:0007669"/>
    <property type="project" value="TreeGrafter"/>
</dbReference>
<feature type="repeat" description="WD" evidence="4">
    <location>
        <begin position="86"/>
        <end position="127"/>
    </location>
</feature>
<dbReference type="GO" id="GO:0005680">
    <property type="term" value="C:anaphase-promoting complex"/>
    <property type="evidence" value="ECO:0007669"/>
    <property type="project" value="TreeGrafter"/>
</dbReference>
<comment type="caution">
    <text evidence="6">The sequence shown here is derived from an EMBL/GenBank/DDBJ whole genome shotgun (WGS) entry which is preliminary data.</text>
</comment>
<dbReference type="PANTHER" id="PTHR19918">
    <property type="entry name" value="CELL DIVISION CYCLE 20 CDC20 FIZZY -RELATED"/>
    <property type="match status" value="1"/>
</dbReference>
<evidence type="ECO:0000256" key="2">
    <source>
        <dbReference type="ARBA" id="ARBA00022737"/>
    </source>
</evidence>
<dbReference type="PROSITE" id="PS50082">
    <property type="entry name" value="WD_REPEATS_2"/>
    <property type="match status" value="1"/>
</dbReference>
<dbReference type="SMART" id="SM00320">
    <property type="entry name" value="WD40"/>
    <property type="match status" value="2"/>
</dbReference>
<dbReference type="Proteomes" id="UP000292052">
    <property type="component" value="Unassembled WGS sequence"/>
</dbReference>
<dbReference type="InterPro" id="IPR015943">
    <property type="entry name" value="WD40/YVTN_repeat-like_dom_sf"/>
</dbReference>
<keyword evidence="3" id="KW-0131">Cell cycle</keyword>
<accession>A0A482VXN1</accession>
<dbReference type="SUPFAM" id="SSF117289">
    <property type="entry name" value="Nucleoporin domain"/>
    <property type="match status" value="1"/>
</dbReference>
<evidence type="ECO:0000256" key="4">
    <source>
        <dbReference type="PROSITE-ProRule" id="PRU00221"/>
    </source>
</evidence>
<keyword evidence="2" id="KW-0677">Repeat</keyword>
<dbReference type="EMBL" id="QDEB01050617">
    <property type="protein sequence ID" value="RZC37652.1"/>
    <property type="molecule type" value="Genomic_DNA"/>
</dbReference>
<evidence type="ECO:0000313" key="6">
    <source>
        <dbReference type="EMBL" id="RZC37652.1"/>
    </source>
</evidence>
<feature type="domain" description="Anaphase-promoting complex subunit 4-like WD40" evidence="5">
    <location>
        <begin position="87"/>
        <end position="141"/>
    </location>
</feature>
<dbReference type="STRING" id="1661398.A0A482VXN1"/>